<sequence length="97" mass="11756">MASSDTRIESATLKRKLALEKMHEIEKNIEETETVRAERDKYWNDLISKETEKRNVVAVDLENYQQMLNCYWSLNFPRNKKFSYKVKKSLLYLWETF</sequence>
<reference evidence="2" key="1">
    <citation type="submission" date="2021-02" db="EMBL/GenBank/DDBJ databases">
        <authorList>
            <person name="Nowell W R."/>
        </authorList>
    </citation>
    <scope>NUCLEOTIDE SEQUENCE</scope>
</reference>
<dbReference type="EMBL" id="CAJOBF010005682">
    <property type="protein sequence ID" value="CAF4183274.1"/>
    <property type="molecule type" value="Genomic_DNA"/>
</dbReference>
<evidence type="ECO:0000256" key="1">
    <source>
        <dbReference type="SAM" id="Coils"/>
    </source>
</evidence>
<keyword evidence="1" id="KW-0175">Coiled coil</keyword>
<dbReference type="AlphaFoldDB" id="A0A820A365"/>
<dbReference type="Proteomes" id="UP000663842">
    <property type="component" value="Unassembled WGS sequence"/>
</dbReference>
<accession>A0A820A365</accession>
<evidence type="ECO:0000313" key="2">
    <source>
        <dbReference type="EMBL" id="CAF4183274.1"/>
    </source>
</evidence>
<protein>
    <submittedName>
        <fullName evidence="2">Uncharacterized protein</fullName>
    </submittedName>
</protein>
<name>A0A820A365_9BILA</name>
<gene>
    <name evidence="2" type="ORF">UXM345_LOCUS26984</name>
</gene>
<organism evidence="2 3">
    <name type="scientific">Rotaria magnacalcarata</name>
    <dbReference type="NCBI Taxonomy" id="392030"/>
    <lineage>
        <taxon>Eukaryota</taxon>
        <taxon>Metazoa</taxon>
        <taxon>Spiralia</taxon>
        <taxon>Gnathifera</taxon>
        <taxon>Rotifera</taxon>
        <taxon>Eurotatoria</taxon>
        <taxon>Bdelloidea</taxon>
        <taxon>Philodinida</taxon>
        <taxon>Philodinidae</taxon>
        <taxon>Rotaria</taxon>
    </lineage>
</organism>
<comment type="caution">
    <text evidence="2">The sequence shown here is derived from an EMBL/GenBank/DDBJ whole genome shotgun (WGS) entry which is preliminary data.</text>
</comment>
<evidence type="ECO:0000313" key="3">
    <source>
        <dbReference type="Proteomes" id="UP000663842"/>
    </source>
</evidence>
<proteinExistence type="predicted"/>
<feature type="coiled-coil region" evidence="1">
    <location>
        <begin position="8"/>
        <end position="35"/>
    </location>
</feature>